<dbReference type="GO" id="GO:0050308">
    <property type="term" value="F:sugar-phosphatase activity"/>
    <property type="evidence" value="ECO:0007669"/>
    <property type="project" value="UniProtKB-EC"/>
</dbReference>
<dbReference type="InterPro" id="IPR006439">
    <property type="entry name" value="HAD-SF_hydro_IA"/>
</dbReference>
<gene>
    <name evidence="1" type="ORF">HNQ50_003349</name>
</gene>
<accession>A0A840RH02</accession>
<keyword evidence="1" id="KW-0378">Hydrolase</keyword>
<dbReference type="Pfam" id="PF00702">
    <property type="entry name" value="Hydrolase"/>
    <property type="match status" value="1"/>
</dbReference>
<evidence type="ECO:0000313" key="2">
    <source>
        <dbReference type="Proteomes" id="UP000543030"/>
    </source>
</evidence>
<reference evidence="1 2" key="1">
    <citation type="submission" date="2020-08" db="EMBL/GenBank/DDBJ databases">
        <title>Genomic Encyclopedia of Type Strains, Phase IV (KMG-IV): sequencing the most valuable type-strain genomes for metagenomic binning, comparative biology and taxonomic classification.</title>
        <authorList>
            <person name="Goeker M."/>
        </authorList>
    </citation>
    <scope>NUCLEOTIDE SEQUENCE [LARGE SCALE GENOMIC DNA]</scope>
    <source>
        <strain evidence="1 2">DSM 18233</strain>
    </source>
</reference>
<name>A0A840RH02_9NEIS</name>
<keyword evidence="2" id="KW-1185">Reference proteome</keyword>
<dbReference type="SUPFAM" id="SSF56784">
    <property type="entry name" value="HAD-like"/>
    <property type="match status" value="1"/>
</dbReference>
<organism evidence="1 2">
    <name type="scientific">Silvimonas terrae</name>
    <dbReference type="NCBI Taxonomy" id="300266"/>
    <lineage>
        <taxon>Bacteria</taxon>
        <taxon>Pseudomonadati</taxon>
        <taxon>Pseudomonadota</taxon>
        <taxon>Betaproteobacteria</taxon>
        <taxon>Neisseriales</taxon>
        <taxon>Chitinibacteraceae</taxon>
        <taxon>Silvimonas</taxon>
    </lineage>
</organism>
<dbReference type="PANTHER" id="PTHR43481">
    <property type="entry name" value="FRUCTOSE-1-PHOSPHATE PHOSPHATASE"/>
    <property type="match status" value="1"/>
</dbReference>
<dbReference type="InterPro" id="IPR023198">
    <property type="entry name" value="PGP-like_dom2"/>
</dbReference>
<dbReference type="PANTHER" id="PTHR43481:SF4">
    <property type="entry name" value="GLYCEROL-1-PHOSPHATE PHOSPHOHYDROLASE 1-RELATED"/>
    <property type="match status" value="1"/>
</dbReference>
<protein>
    <submittedName>
        <fullName evidence="1">Sugar-phosphatase</fullName>
        <ecNumber evidence="1">3.1.3.23</ecNumber>
    </submittedName>
</protein>
<dbReference type="InterPro" id="IPR023214">
    <property type="entry name" value="HAD_sf"/>
</dbReference>
<comment type="caution">
    <text evidence="1">The sequence shown here is derived from an EMBL/GenBank/DDBJ whole genome shotgun (WGS) entry which is preliminary data.</text>
</comment>
<dbReference type="AlphaFoldDB" id="A0A840RH02"/>
<dbReference type="EC" id="3.1.3.23" evidence="1"/>
<dbReference type="InterPro" id="IPR051806">
    <property type="entry name" value="HAD-like_SPP"/>
</dbReference>
<evidence type="ECO:0000313" key="1">
    <source>
        <dbReference type="EMBL" id="MBB5192605.1"/>
    </source>
</evidence>
<dbReference type="SFLD" id="SFLDS00003">
    <property type="entry name" value="Haloacid_Dehalogenase"/>
    <property type="match status" value="1"/>
</dbReference>
<dbReference type="InterPro" id="IPR036412">
    <property type="entry name" value="HAD-like_sf"/>
</dbReference>
<sequence>MSTQALFPRTFSAFLFDMDGTILSSIAAAEKVWGDWALEHGLDVAAFLPTIHGVRAIETIRKQQLPGIDEEVEAAKILQGEIDYLEGIEPIAGVAKFLAALPRDRWAVVTSATRELAEKRIAAAGLPMPPLMVCGEDVAHGKPAPDCFLLGARKLGVNAADCVVFEDAPAGIAGAEAAGATVVVITATHSHPMDTTNTKVPGYEGLSVAVAADGSLSLLSQD</sequence>
<dbReference type="PROSITE" id="PS01228">
    <property type="entry name" value="COF_1"/>
    <property type="match status" value="1"/>
</dbReference>
<dbReference type="EMBL" id="JACHHN010000007">
    <property type="protein sequence ID" value="MBB5192605.1"/>
    <property type="molecule type" value="Genomic_DNA"/>
</dbReference>
<dbReference type="Gene3D" id="3.40.50.1000">
    <property type="entry name" value="HAD superfamily/HAD-like"/>
    <property type="match status" value="1"/>
</dbReference>
<dbReference type="NCBIfam" id="TIGR01509">
    <property type="entry name" value="HAD-SF-IA-v3"/>
    <property type="match status" value="1"/>
</dbReference>
<dbReference type="Gene3D" id="1.10.150.240">
    <property type="entry name" value="Putative phosphatase, domain 2"/>
    <property type="match status" value="1"/>
</dbReference>
<dbReference type="Proteomes" id="UP000543030">
    <property type="component" value="Unassembled WGS sequence"/>
</dbReference>
<proteinExistence type="predicted"/>
<dbReference type="SFLD" id="SFLDG01129">
    <property type="entry name" value="C1.5:_HAD__Beta-PGM__Phosphata"/>
    <property type="match status" value="1"/>
</dbReference>
<dbReference type="RefSeq" id="WP_184102275.1">
    <property type="nucleotide sequence ID" value="NZ_JACHHN010000007.1"/>
</dbReference>